<keyword evidence="10" id="KW-1185">Reference proteome</keyword>
<dbReference type="GO" id="GO:0005576">
    <property type="term" value="C:extracellular region"/>
    <property type="evidence" value="ECO:0007669"/>
    <property type="project" value="UniProtKB-SubCell"/>
</dbReference>
<evidence type="ECO:0000256" key="7">
    <source>
        <dbReference type="SAM" id="SignalP"/>
    </source>
</evidence>
<feature type="domain" description="Gnk2-homologous" evidence="8">
    <location>
        <begin position="20"/>
        <end position="122"/>
    </location>
</feature>
<keyword evidence="4" id="KW-0677">Repeat</keyword>
<accession>A0ABD0TXP6</accession>
<gene>
    <name evidence="9" type="ORF">M5K25_026491</name>
</gene>
<keyword evidence="2" id="KW-0964">Secreted</keyword>
<dbReference type="InterPro" id="IPR050581">
    <property type="entry name" value="CRR_secretory_protein"/>
</dbReference>
<sequence>MAIPLLFLLSLFASPAKADPLYRLCGSSSDIFTRNSTNSSNLNLLLSTLYTNASATGFATFTTGSVRDRFYGLTFCRGDIDIANCSSCISTAISDIEKLCPNNGRLPFGTTAANSTTPTRTSSPTPTSIAVTDTC</sequence>
<dbReference type="AlphaFoldDB" id="A0ABD0TXP6"/>
<feature type="signal peptide" evidence="7">
    <location>
        <begin position="1"/>
        <end position="18"/>
    </location>
</feature>
<evidence type="ECO:0000256" key="1">
    <source>
        <dbReference type="ARBA" id="ARBA00004613"/>
    </source>
</evidence>
<comment type="caution">
    <text evidence="9">The sequence shown here is derived from an EMBL/GenBank/DDBJ whole genome shotgun (WGS) entry which is preliminary data.</text>
</comment>
<evidence type="ECO:0000313" key="10">
    <source>
        <dbReference type="Proteomes" id="UP001552299"/>
    </source>
</evidence>
<proteinExistence type="inferred from homology"/>
<keyword evidence="3 7" id="KW-0732">Signal</keyword>
<evidence type="ECO:0000256" key="5">
    <source>
        <dbReference type="ARBA" id="ARBA00038515"/>
    </source>
</evidence>
<evidence type="ECO:0000256" key="6">
    <source>
        <dbReference type="SAM" id="MobiDB-lite"/>
    </source>
</evidence>
<organism evidence="9 10">
    <name type="scientific">Dendrobium thyrsiflorum</name>
    <name type="common">Pinecone-like raceme dendrobium</name>
    <name type="synonym">Orchid</name>
    <dbReference type="NCBI Taxonomy" id="117978"/>
    <lineage>
        <taxon>Eukaryota</taxon>
        <taxon>Viridiplantae</taxon>
        <taxon>Streptophyta</taxon>
        <taxon>Embryophyta</taxon>
        <taxon>Tracheophyta</taxon>
        <taxon>Spermatophyta</taxon>
        <taxon>Magnoliopsida</taxon>
        <taxon>Liliopsida</taxon>
        <taxon>Asparagales</taxon>
        <taxon>Orchidaceae</taxon>
        <taxon>Epidendroideae</taxon>
        <taxon>Malaxideae</taxon>
        <taxon>Dendrobiinae</taxon>
        <taxon>Dendrobium</taxon>
    </lineage>
</organism>
<dbReference type="Proteomes" id="UP001552299">
    <property type="component" value="Unassembled WGS sequence"/>
</dbReference>
<dbReference type="EMBL" id="JANQDX010000019">
    <property type="protein sequence ID" value="KAL0904392.1"/>
    <property type="molecule type" value="Genomic_DNA"/>
</dbReference>
<evidence type="ECO:0000256" key="4">
    <source>
        <dbReference type="ARBA" id="ARBA00022737"/>
    </source>
</evidence>
<evidence type="ECO:0000259" key="8">
    <source>
        <dbReference type="PROSITE" id="PS51473"/>
    </source>
</evidence>
<comment type="similarity">
    <text evidence="5">Belongs to the cysteine-rich repeat secretory protein family.</text>
</comment>
<comment type="subcellular location">
    <subcellularLocation>
        <location evidence="1">Secreted</location>
    </subcellularLocation>
</comment>
<feature type="region of interest" description="Disordered" evidence="6">
    <location>
        <begin position="110"/>
        <end position="135"/>
    </location>
</feature>
<dbReference type="InterPro" id="IPR002902">
    <property type="entry name" value="GNK2"/>
</dbReference>
<dbReference type="Pfam" id="PF01657">
    <property type="entry name" value="Stress-antifung"/>
    <property type="match status" value="1"/>
</dbReference>
<protein>
    <recommendedName>
        <fullName evidence="8">Gnk2-homologous domain-containing protein</fullName>
    </recommendedName>
</protein>
<dbReference type="InterPro" id="IPR038408">
    <property type="entry name" value="GNK2_sf"/>
</dbReference>
<dbReference type="Gene3D" id="3.30.430.20">
    <property type="entry name" value="Gnk2 domain, C-X8-C-X2-C motif"/>
    <property type="match status" value="1"/>
</dbReference>
<name>A0ABD0TXP6_DENTH</name>
<reference evidence="9 10" key="1">
    <citation type="journal article" date="2024" name="Plant Biotechnol. J.">
        <title>Dendrobium thyrsiflorum genome and its molecular insights into genes involved in important horticultural traits.</title>
        <authorList>
            <person name="Chen B."/>
            <person name="Wang J.Y."/>
            <person name="Zheng P.J."/>
            <person name="Li K.L."/>
            <person name="Liang Y.M."/>
            <person name="Chen X.F."/>
            <person name="Zhang C."/>
            <person name="Zhao X."/>
            <person name="He X."/>
            <person name="Zhang G.Q."/>
            <person name="Liu Z.J."/>
            <person name="Xu Q."/>
        </authorList>
    </citation>
    <scope>NUCLEOTIDE SEQUENCE [LARGE SCALE GENOMIC DNA]</scope>
    <source>
        <strain evidence="9">GZMU011</strain>
    </source>
</reference>
<dbReference type="CDD" id="cd23509">
    <property type="entry name" value="Gnk2-like"/>
    <property type="match status" value="1"/>
</dbReference>
<dbReference type="PANTHER" id="PTHR32411">
    <property type="entry name" value="CYSTEINE-RICH REPEAT SECRETORY PROTEIN 38-RELATED"/>
    <property type="match status" value="1"/>
</dbReference>
<dbReference type="PANTHER" id="PTHR32411:SF43">
    <property type="entry name" value="CYSTEINE-RICH REPEAT SECRETORY PROTEIN 38"/>
    <property type="match status" value="1"/>
</dbReference>
<dbReference type="PROSITE" id="PS51473">
    <property type="entry name" value="GNK2"/>
    <property type="match status" value="1"/>
</dbReference>
<evidence type="ECO:0000256" key="3">
    <source>
        <dbReference type="ARBA" id="ARBA00022729"/>
    </source>
</evidence>
<evidence type="ECO:0000256" key="2">
    <source>
        <dbReference type="ARBA" id="ARBA00022525"/>
    </source>
</evidence>
<feature type="chain" id="PRO_5044894643" description="Gnk2-homologous domain-containing protein" evidence="7">
    <location>
        <begin position="19"/>
        <end position="135"/>
    </location>
</feature>
<evidence type="ECO:0000313" key="9">
    <source>
        <dbReference type="EMBL" id="KAL0904392.1"/>
    </source>
</evidence>